<dbReference type="SUPFAM" id="SSF103473">
    <property type="entry name" value="MFS general substrate transporter"/>
    <property type="match status" value="1"/>
</dbReference>
<organism evidence="7 8">
    <name type="scientific">Sediminivirga luteola</name>
    <dbReference type="NCBI Taxonomy" id="1774748"/>
    <lineage>
        <taxon>Bacteria</taxon>
        <taxon>Bacillati</taxon>
        <taxon>Actinomycetota</taxon>
        <taxon>Actinomycetes</taxon>
        <taxon>Micrococcales</taxon>
        <taxon>Brevibacteriaceae</taxon>
        <taxon>Sediminivirga</taxon>
    </lineage>
</organism>
<dbReference type="Gene3D" id="1.20.1250.20">
    <property type="entry name" value="MFS general substrate transporter like domains"/>
    <property type="match status" value="1"/>
</dbReference>
<keyword evidence="8" id="KW-1185">Reference proteome</keyword>
<evidence type="ECO:0000256" key="5">
    <source>
        <dbReference type="SAM" id="Phobius"/>
    </source>
</evidence>
<evidence type="ECO:0000259" key="6">
    <source>
        <dbReference type="PROSITE" id="PS50850"/>
    </source>
</evidence>
<dbReference type="PANTHER" id="PTHR42718">
    <property type="entry name" value="MAJOR FACILITATOR SUPERFAMILY MULTIDRUG TRANSPORTER MFSC"/>
    <property type="match status" value="1"/>
</dbReference>
<dbReference type="AlphaFoldDB" id="A0A8J2TY70"/>
<feature type="transmembrane region" description="Helical" evidence="5">
    <location>
        <begin position="196"/>
        <end position="214"/>
    </location>
</feature>
<reference evidence="7" key="1">
    <citation type="journal article" date="2014" name="Int. J. Syst. Evol. Microbiol.">
        <title>Complete genome sequence of Corynebacterium casei LMG S-19264T (=DSM 44701T), isolated from a smear-ripened cheese.</title>
        <authorList>
            <consortium name="US DOE Joint Genome Institute (JGI-PGF)"/>
            <person name="Walter F."/>
            <person name="Albersmeier A."/>
            <person name="Kalinowski J."/>
            <person name="Ruckert C."/>
        </authorList>
    </citation>
    <scope>NUCLEOTIDE SEQUENCE</scope>
    <source>
        <strain evidence="7">CGMCC 1.12785</strain>
    </source>
</reference>
<evidence type="ECO:0000313" key="8">
    <source>
        <dbReference type="Proteomes" id="UP000616114"/>
    </source>
</evidence>
<keyword evidence="3 5" id="KW-1133">Transmembrane helix</keyword>
<name>A0A8J2TY70_9MICO</name>
<dbReference type="Gene3D" id="1.20.1720.10">
    <property type="entry name" value="Multidrug resistance protein D"/>
    <property type="match status" value="1"/>
</dbReference>
<dbReference type="EMBL" id="BMFY01000007">
    <property type="protein sequence ID" value="GGA15705.1"/>
    <property type="molecule type" value="Genomic_DNA"/>
</dbReference>
<reference evidence="7" key="2">
    <citation type="submission" date="2020-09" db="EMBL/GenBank/DDBJ databases">
        <authorList>
            <person name="Sun Q."/>
            <person name="Zhou Y."/>
        </authorList>
    </citation>
    <scope>NUCLEOTIDE SEQUENCE</scope>
    <source>
        <strain evidence="7">CGMCC 1.12785</strain>
    </source>
</reference>
<dbReference type="CDD" id="cd17321">
    <property type="entry name" value="MFS_MMR_MDR_like"/>
    <property type="match status" value="1"/>
</dbReference>
<feature type="transmembrane region" description="Helical" evidence="5">
    <location>
        <begin position="7"/>
        <end position="31"/>
    </location>
</feature>
<feature type="transmembrane region" description="Helical" evidence="5">
    <location>
        <begin position="137"/>
        <end position="158"/>
    </location>
</feature>
<feature type="transmembrane region" description="Helical" evidence="5">
    <location>
        <begin position="164"/>
        <end position="184"/>
    </location>
</feature>
<feature type="transmembrane region" description="Helical" evidence="5">
    <location>
        <begin position="362"/>
        <end position="382"/>
    </location>
</feature>
<evidence type="ECO:0000256" key="1">
    <source>
        <dbReference type="ARBA" id="ARBA00004651"/>
    </source>
</evidence>
<accession>A0A8J2TY70</accession>
<keyword evidence="2 5" id="KW-0812">Transmembrane</keyword>
<feature type="transmembrane region" description="Helical" evidence="5">
    <location>
        <begin position="334"/>
        <end position="356"/>
    </location>
</feature>
<gene>
    <name evidence="7" type="ORF">GCM10011333_18360</name>
</gene>
<dbReference type="Proteomes" id="UP000616114">
    <property type="component" value="Unassembled WGS sequence"/>
</dbReference>
<feature type="domain" description="Major facilitator superfamily (MFS) profile" evidence="6">
    <location>
        <begin position="9"/>
        <end position="468"/>
    </location>
</feature>
<feature type="transmembrane region" description="Helical" evidence="5">
    <location>
        <begin position="273"/>
        <end position="294"/>
    </location>
</feature>
<evidence type="ECO:0000313" key="7">
    <source>
        <dbReference type="EMBL" id="GGA15705.1"/>
    </source>
</evidence>
<feature type="transmembrane region" description="Helical" evidence="5">
    <location>
        <begin position="104"/>
        <end position="125"/>
    </location>
</feature>
<comment type="subcellular location">
    <subcellularLocation>
        <location evidence="1">Cell membrane</location>
        <topology evidence="1">Multi-pass membrane protein</topology>
    </subcellularLocation>
</comment>
<feature type="transmembrane region" description="Helical" evidence="5">
    <location>
        <begin position="43"/>
        <end position="63"/>
    </location>
</feature>
<keyword evidence="4 5" id="KW-0472">Membrane</keyword>
<dbReference type="GO" id="GO:0005886">
    <property type="term" value="C:plasma membrane"/>
    <property type="evidence" value="ECO:0007669"/>
    <property type="project" value="UniProtKB-SubCell"/>
</dbReference>
<sequence length="481" mass="49487">MGMRTRTLGLVAILLAVFVDLLGVTIVTVALPSITTDLDASAAQAQAVLSGYTLTFAVGLITGARLGRLLGLRRAFVIGVVGFTLASLACGLADAAWLLVAARVIQGLFAALMVPQVLAFIQLMYEPSERAKPMAAFSALLGIAAAAGPILGGVLIALDLFGTSWRGVFLVNVPIGIAVIILALRTLPAARSETRVQLDLLGLVLSAASLFLILRGLAGLADTDTPLIEAAAIAGGAVLFVVFLIQQRASDRRGGQPLVPLALQQRSTFRSAMAVQVLFFIPVMGFSLVMTQYVQSHLDYSALMAGLVVLPWAILTGVGAGIGTTALLPRLGRLVVQIGLLTMSLGMALVIVAVLLASDQPAFASFLPGAAIGGLGMGLVVGPLTETALARVSRDHASEASGLFNSVGQLSASFGFATVGSTYFAITATATGPSDSAYDQALSFALGVGIAVALIATVVAFRLPRHHIAGSTPTTEPDAYR</sequence>
<evidence type="ECO:0000256" key="3">
    <source>
        <dbReference type="ARBA" id="ARBA00022989"/>
    </source>
</evidence>
<protein>
    <submittedName>
        <fullName evidence="7">MFS transporter</fullName>
    </submittedName>
</protein>
<feature type="transmembrane region" description="Helical" evidence="5">
    <location>
        <begin position="75"/>
        <end position="98"/>
    </location>
</feature>
<evidence type="ECO:0000256" key="4">
    <source>
        <dbReference type="ARBA" id="ARBA00023136"/>
    </source>
</evidence>
<feature type="transmembrane region" description="Helical" evidence="5">
    <location>
        <begin position="403"/>
        <end position="426"/>
    </location>
</feature>
<dbReference type="PROSITE" id="PS50850">
    <property type="entry name" value="MFS"/>
    <property type="match status" value="1"/>
</dbReference>
<dbReference type="GO" id="GO:0022857">
    <property type="term" value="F:transmembrane transporter activity"/>
    <property type="evidence" value="ECO:0007669"/>
    <property type="project" value="InterPro"/>
</dbReference>
<feature type="transmembrane region" description="Helical" evidence="5">
    <location>
        <begin position="226"/>
        <end position="245"/>
    </location>
</feature>
<feature type="transmembrane region" description="Helical" evidence="5">
    <location>
        <begin position="441"/>
        <end position="461"/>
    </location>
</feature>
<comment type="caution">
    <text evidence="7">The sequence shown here is derived from an EMBL/GenBank/DDBJ whole genome shotgun (WGS) entry which is preliminary data.</text>
</comment>
<feature type="transmembrane region" description="Helical" evidence="5">
    <location>
        <begin position="300"/>
        <end position="322"/>
    </location>
</feature>
<dbReference type="InterPro" id="IPR020846">
    <property type="entry name" value="MFS_dom"/>
</dbReference>
<dbReference type="InterPro" id="IPR011701">
    <property type="entry name" value="MFS"/>
</dbReference>
<dbReference type="PRINTS" id="PR01035">
    <property type="entry name" value="TCRTETA"/>
</dbReference>
<dbReference type="Pfam" id="PF07690">
    <property type="entry name" value="MFS_1"/>
    <property type="match status" value="1"/>
</dbReference>
<proteinExistence type="predicted"/>
<dbReference type="InterPro" id="IPR001958">
    <property type="entry name" value="Tet-R_TetA/multi-R_MdtG-like"/>
</dbReference>
<dbReference type="PANTHER" id="PTHR42718:SF39">
    <property type="entry name" value="ACTINORHODIN TRANSPORTER-RELATED"/>
    <property type="match status" value="1"/>
</dbReference>
<dbReference type="InterPro" id="IPR036259">
    <property type="entry name" value="MFS_trans_sf"/>
</dbReference>
<evidence type="ECO:0000256" key="2">
    <source>
        <dbReference type="ARBA" id="ARBA00022692"/>
    </source>
</evidence>